<evidence type="ECO:0000256" key="1">
    <source>
        <dbReference type="ARBA" id="ARBA00004141"/>
    </source>
</evidence>
<comment type="subcellular location">
    <subcellularLocation>
        <location evidence="1">Membrane</location>
        <topology evidence="1">Multi-pass membrane protein</topology>
    </subcellularLocation>
</comment>
<dbReference type="RefSeq" id="WP_089403452.1">
    <property type="nucleotide sequence ID" value="NZ_FZOH01000003.1"/>
</dbReference>
<feature type="transmembrane region" description="Helical" evidence="6">
    <location>
        <begin position="71"/>
        <end position="94"/>
    </location>
</feature>
<organism evidence="7 8">
    <name type="scientific">Geodermatophilus saharensis</name>
    <dbReference type="NCBI Taxonomy" id="1137994"/>
    <lineage>
        <taxon>Bacteria</taxon>
        <taxon>Bacillati</taxon>
        <taxon>Actinomycetota</taxon>
        <taxon>Actinomycetes</taxon>
        <taxon>Geodermatophilales</taxon>
        <taxon>Geodermatophilaceae</taxon>
        <taxon>Geodermatophilus</taxon>
    </lineage>
</organism>
<reference evidence="8" key="1">
    <citation type="submission" date="2017-06" db="EMBL/GenBank/DDBJ databases">
        <authorList>
            <person name="Varghese N."/>
            <person name="Submissions S."/>
        </authorList>
    </citation>
    <scope>NUCLEOTIDE SEQUENCE [LARGE SCALE GENOMIC DNA]</scope>
    <source>
        <strain evidence="8">DSM 45423</strain>
    </source>
</reference>
<dbReference type="Proteomes" id="UP000198386">
    <property type="component" value="Unassembled WGS sequence"/>
</dbReference>
<sequence length="499" mass="51637">MDLFRTKSVEAVRADVGDGVGEGETHEGGHGTGRLRKRLSARHLVGFGIGIVIGTGIFTLTGVTAKNDAGPAVVVSFAVAGLVALLAALCYAELASSVPTAGSAYTYAYATAGEVVAWVIGWDLFLEFALGAAVVARGWSGYVGNLLDLPPSVFGETSTVNVGAAAIVLVLTAVAVLGIRESARVTGALVVVKVAVCVFVILVGAWFVRGANLTPFVPPAQPAEGGSGLSRPLVEVVAGLEPVAFGIGGVLTAAAVVFFAYTGFEAVANLSEECRRPARDVPLGLLGTLALATALYVGVSFVLVGMVEYGSIDEGAPIADAFDQVGLGWAASLVAIAAVAGLTSVILVDLITIGRIGFAMGRDGLLPPAVARVSPRTGVPARITLLFAALVLVLATFVPLGTLADLVSIGTLFAFLLVSLAVVVLRRTRPDLPRPFRVPFSPVLPVVAAVACLYLMLNLSIETWLRFLAWLGLGMLVYALYGYRHSRVRRGARAEPLPH</sequence>
<feature type="transmembrane region" description="Helical" evidence="6">
    <location>
        <begin position="463"/>
        <end position="483"/>
    </location>
</feature>
<dbReference type="EMBL" id="FZOH01000003">
    <property type="protein sequence ID" value="SNS20217.1"/>
    <property type="molecule type" value="Genomic_DNA"/>
</dbReference>
<evidence type="ECO:0000313" key="7">
    <source>
        <dbReference type="EMBL" id="SNS20217.1"/>
    </source>
</evidence>
<protein>
    <submittedName>
        <fullName evidence="7">Basic amino acid/polyamine antiporter, APA family</fullName>
    </submittedName>
</protein>
<feature type="transmembrane region" description="Helical" evidence="6">
    <location>
        <begin position="159"/>
        <end position="179"/>
    </location>
</feature>
<dbReference type="OrthoDB" id="9762947at2"/>
<keyword evidence="4 6" id="KW-1133">Transmembrane helix</keyword>
<accession>A0A239CJ71</accession>
<dbReference type="PANTHER" id="PTHR43243">
    <property type="entry name" value="INNER MEMBRANE TRANSPORTER YGJI-RELATED"/>
    <property type="match status" value="1"/>
</dbReference>
<keyword evidence="2" id="KW-0813">Transport</keyword>
<feature type="transmembrane region" description="Helical" evidence="6">
    <location>
        <begin position="379"/>
        <end position="400"/>
    </location>
</feature>
<dbReference type="GO" id="GO:0016020">
    <property type="term" value="C:membrane"/>
    <property type="evidence" value="ECO:0007669"/>
    <property type="project" value="UniProtKB-SubCell"/>
</dbReference>
<gene>
    <name evidence="7" type="ORF">SAMN04488107_1669</name>
</gene>
<evidence type="ECO:0000313" key="8">
    <source>
        <dbReference type="Proteomes" id="UP000198386"/>
    </source>
</evidence>
<feature type="transmembrane region" description="Helical" evidence="6">
    <location>
        <begin position="406"/>
        <end position="426"/>
    </location>
</feature>
<evidence type="ECO:0000256" key="3">
    <source>
        <dbReference type="ARBA" id="ARBA00022692"/>
    </source>
</evidence>
<dbReference type="PIRSF" id="PIRSF006060">
    <property type="entry name" value="AA_transporter"/>
    <property type="match status" value="1"/>
</dbReference>
<name>A0A239CJ71_9ACTN</name>
<feature type="transmembrane region" description="Helical" evidence="6">
    <location>
        <begin position="115"/>
        <end position="139"/>
    </location>
</feature>
<dbReference type="Pfam" id="PF13520">
    <property type="entry name" value="AA_permease_2"/>
    <property type="match status" value="1"/>
</dbReference>
<evidence type="ECO:0000256" key="6">
    <source>
        <dbReference type="SAM" id="Phobius"/>
    </source>
</evidence>
<evidence type="ECO:0000256" key="2">
    <source>
        <dbReference type="ARBA" id="ARBA00022448"/>
    </source>
</evidence>
<feature type="transmembrane region" description="Helical" evidence="6">
    <location>
        <begin position="438"/>
        <end position="457"/>
    </location>
</feature>
<keyword evidence="3 6" id="KW-0812">Transmembrane</keyword>
<dbReference type="Gene3D" id="1.20.1740.10">
    <property type="entry name" value="Amino acid/polyamine transporter I"/>
    <property type="match status" value="1"/>
</dbReference>
<keyword evidence="8" id="KW-1185">Reference proteome</keyword>
<feature type="transmembrane region" description="Helical" evidence="6">
    <location>
        <begin position="44"/>
        <end position="65"/>
    </location>
</feature>
<feature type="transmembrane region" description="Helical" evidence="6">
    <location>
        <begin position="243"/>
        <end position="264"/>
    </location>
</feature>
<dbReference type="InterPro" id="IPR002293">
    <property type="entry name" value="AA/rel_permease1"/>
</dbReference>
<keyword evidence="5 6" id="KW-0472">Membrane</keyword>
<dbReference type="PANTHER" id="PTHR43243:SF4">
    <property type="entry name" value="CATIONIC AMINO ACID TRANSPORTER 4"/>
    <property type="match status" value="1"/>
</dbReference>
<dbReference type="GO" id="GO:0015171">
    <property type="term" value="F:amino acid transmembrane transporter activity"/>
    <property type="evidence" value="ECO:0007669"/>
    <property type="project" value="TreeGrafter"/>
</dbReference>
<feature type="transmembrane region" description="Helical" evidence="6">
    <location>
        <begin position="327"/>
        <end position="358"/>
    </location>
</feature>
<dbReference type="AlphaFoldDB" id="A0A239CJ71"/>
<feature type="transmembrane region" description="Helical" evidence="6">
    <location>
        <begin position="186"/>
        <end position="208"/>
    </location>
</feature>
<proteinExistence type="predicted"/>
<feature type="transmembrane region" description="Helical" evidence="6">
    <location>
        <begin position="285"/>
        <end position="307"/>
    </location>
</feature>
<evidence type="ECO:0000256" key="5">
    <source>
        <dbReference type="ARBA" id="ARBA00023136"/>
    </source>
</evidence>
<evidence type="ECO:0000256" key="4">
    <source>
        <dbReference type="ARBA" id="ARBA00022989"/>
    </source>
</evidence>